<dbReference type="InterPro" id="IPR058353">
    <property type="entry name" value="DUF8040"/>
</dbReference>
<dbReference type="Pfam" id="PF26138">
    <property type="entry name" value="DUF8040"/>
    <property type="match status" value="1"/>
</dbReference>
<evidence type="ECO:0000259" key="8">
    <source>
        <dbReference type="Pfam" id="PF13359"/>
    </source>
</evidence>
<comment type="subcellular location">
    <subcellularLocation>
        <location evidence="2">Nucleus</location>
    </subcellularLocation>
</comment>
<dbReference type="GO" id="GO:0004518">
    <property type="term" value="F:nuclease activity"/>
    <property type="evidence" value="ECO:0007669"/>
    <property type="project" value="UniProtKB-KW"/>
</dbReference>
<evidence type="ECO:0000256" key="6">
    <source>
        <dbReference type="ARBA" id="ARBA00022801"/>
    </source>
</evidence>
<evidence type="ECO:0008006" key="12">
    <source>
        <dbReference type="Google" id="ProtNLM"/>
    </source>
</evidence>
<comment type="cofactor">
    <cofactor evidence="1">
        <name>a divalent metal cation</name>
        <dbReference type="ChEBI" id="CHEBI:60240"/>
    </cofactor>
</comment>
<organism evidence="10 11">
    <name type="scientific">Paspalum notatum var. saurae</name>
    <dbReference type="NCBI Taxonomy" id="547442"/>
    <lineage>
        <taxon>Eukaryota</taxon>
        <taxon>Viridiplantae</taxon>
        <taxon>Streptophyta</taxon>
        <taxon>Embryophyta</taxon>
        <taxon>Tracheophyta</taxon>
        <taxon>Spermatophyta</taxon>
        <taxon>Magnoliopsida</taxon>
        <taxon>Liliopsida</taxon>
        <taxon>Poales</taxon>
        <taxon>Poaceae</taxon>
        <taxon>PACMAD clade</taxon>
        <taxon>Panicoideae</taxon>
        <taxon>Andropogonodae</taxon>
        <taxon>Paspaleae</taxon>
        <taxon>Paspalinae</taxon>
        <taxon>Paspalum</taxon>
    </lineage>
</organism>
<dbReference type="AlphaFoldDB" id="A0AAQ3PJY5"/>
<feature type="domain" description="DDE Tnp4" evidence="8">
    <location>
        <begin position="134"/>
        <end position="294"/>
    </location>
</feature>
<evidence type="ECO:0000256" key="4">
    <source>
        <dbReference type="ARBA" id="ARBA00022722"/>
    </source>
</evidence>
<gene>
    <name evidence="10" type="ORF">U9M48_002523</name>
</gene>
<keyword evidence="6" id="KW-0378">Hydrolase</keyword>
<dbReference type="Proteomes" id="UP001341281">
    <property type="component" value="Chromosome 01"/>
</dbReference>
<dbReference type="EMBL" id="CP144745">
    <property type="protein sequence ID" value="WVZ51371.1"/>
    <property type="molecule type" value="Genomic_DNA"/>
</dbReference>
<evidence type="ECO:0000256" key="2">
    <source>
        <dbReference type="ARBA" id="ARBA00004123"/>
    </source>
</evidence>
<dbReference type="GO" id="GO:0046872">
    <property type="term" value="F:metal ion binding"/>
    <property type="evidence" value="ECO:0007669"/>
    <property type="project" value="UniProtKB-KW"/>
</dbReference>
<evidence type="ECO:0000256" key="1">
    <source>
        <dbReference type="ARBA" id="ARBA00001968"/>
    </source>
</evidence>
<keyword evidence="5" id="KW-0479">Metal-binding</keyword>
<dbReference type="InterPro" id="IPR045249">
    <property type="entry name" value="HARBI1-like"/>
</dbReference>
<evidence type="ECO:0000256" key="3">
    <source>
        <dbReference type="ARBA" id="ARBA00006958"/>
    </source>
</evidence>
<dbReference type="PANTHER" id="PTHR22930">
    <property type="match status" value="1"/>
</dbReference>
<keyword evidence="4" id="KW-0540">Nuclease</keyword>
<dbReference type="InterPro" id="IPR027806">
    <property type="entry name" value="HARBI1_dom"/>
</dbReference>
<evidence type="ECO:0000259" key="9">
    <source>
        <dbReference type="Pfam" id="PF26138"/>
    </source>
</evidence>
<proteinExistence type="inferred from homology"/>
<evidence type="ECO:0000256" key="7">
    <source>
        <dbReference type="ARBA" id="ARBA00023242"/>
    </source>
</evidence>
<name>A0AAQ3PJY5_PASNO</name>
<dbReference type="GO" id="GO:0016787">
    <property type="term" value="F:hydrolase activity"/>
    <property type="evidence" value="ECO:0007669"/>
    <property type="project" value="UniProtKB-KW"/>
</dbReference>
<comment type="similarity">
    <text evidence="3">Belongs to the HARBI1 family.</text>
</comment>
<feature type="domain" description="DUF8040" evidence="9">
    <location>
        <begin position="15"/>
        <end position="98"/>
    </location>
</feature>
<reference evidence="10 11" key="1">
    <citation type="submission" date="2024-02" db="EMBL/GenBank/DDBJ databases">
        <title>High-quality chromosome-scale genome assembly of Pensacola bahiagrass (Paspalum notatum Flugge var. saurae).</title>
        <authorList>
            <person name="Vega J.M."/>
            <person name="Podio M."/>
            <person name="Orjuela J."/>
            <person name="Siena L.A."/>
            <person name="Pessino S.C."/>
            <person name="Combes M.C."/>
            <person name="Mariac C."/>
            <person name="Albertini E."/>
            <person name="Pupilli F."/>
            <person name="Ortiz J.P.A."/>
            <person name="Leblanc O."/>
        </authorList>
    </citation>
    <scope>NUCLEOTIDE SEQUENCE [LARGE SCALE GENOMIC DNA]</scope>
    <source>
        <strain evidence="10">R1</strain>
        <tissue evidence="10">Leaf</tissue>
    </source>
</reference>
<protein>
    <recommendedName>
        <fullName evidence="12">DDE Tnp4 domain-containing protein</fullName>
    </recommendedName>
</protein>
<sequence length="348" mass="40136">MIDRDVERLRRLGRLYHGTEPNCISELRMRKDVFHRLCAELRSRALLEETVHVTIEEQLAMFIHAVGQNWPARAIAFEFLRSTEFVSRYFNLVLDALCVLARDLICIKSVETHSKITSSPGRFHPYFEGCIGALDGTHIPACVPIHMQDRFRGRKSITTQNVHAAIDFDLRFVYVLAGWEGSAHDSCVLQDALSRPSGLKIPEGKYFLADAGYAARPDVLPPYGGARYHLKEFRGTREPENARELFNLRHSTLRTTIERAFGTLKNRFKIFGSQPFFPFKTQVKIVMACCAVHNWILEDGPDEYVYDDVAWYEALPRSNHTRSNMRKENVAWSNKRDELANKMWEDKL</sequence>
<accession>A0AAQ3PJY5</accession>
<dbReference type="GO" id="GO:0005634">
    <property type="term" value="C:nucleus"/>
    <property type="evidence" value="ECO:0007669"/>
    <property type="project" value="UniProtKB-SubCell"/>
</dbReference>
<keyword evidence="7" id="KW-0539">Nucleus</keyword>
<dbReference type="Pfam" id="PF13359">
    <property type="entry name" value="DDE_Tnp_4"/>
    <property type="match status" value="1"/>
</dbReference>
<evidence type="ECO:0000256" key="5">
    <source>
        <dbReference type="ARBA" id="ARBA00022723"/>
    </source>
</evidence>
<evidence type="ECO:0000313" key="10">
    <source>
        <dbReference type="EMBL" id="WVZ51371.1"/>
    </source>
</evidence>
<keyword evidence="11" id="KW-1185">Reference proteome</keyword>
<evidence type="ECO:0000313" key="11">
    <source>
        <dbReference type="Proteomes" id="UP001341281"/>
    </source>
</evidence>
<dbReference type="PANTHER" id="PTHR22930:SF259">
    <property type="entry name" value="OS08G0106900 PROTEIN"/>
    <property type="match status" value="1"/>
</dbReference>